<dbReference type="SUPFAM" id="SSF50978">
    <property type="entry name" value="WD40 repeat-like"/>
    <property type="match status" value="1"/>
</dbReference>
<dbReference type="AlphaFoldDB" id="X6NT59"/>
<comment type="caution">
    <text evidence="6">The sequence shown here is derived from an EMBL/GenBank/DDBJ whole genome shotgun (WGS) entry which is preliminary data.</text>
</comment>
<dbReference type="GO" id="GO:0016020">
    <property type="term" value="C:membrane"/>
    <property type="evidence" value="ECO:0007669"/>
    <property type="project" value="TreeGrafter"/>
</dbReference>
<dbReference type="InterPro" id="IPR023362">
    <property type="entry name" value="PH-BEACH_dom"/>
</dbReference>
<gene>
    <name evidence="6" type="ORF">RFI_07983</name>
</gene>
<sequence length="564" mass="65261">LKRLARQEEDEKVLKMIEMEAQEEREKLETTIEMIEYDAWYLNYIKSILPRRYLLRDVGIEMWIAGTHKSFFFAFENIKKRNDALTLICKYSQRLTANSLLSVIPAPKKMLKSSQLTQRWQKRQISNFDYLMELNVLAGRTYNDVTQYPVFPWVLNDFNSFVIDVNDSAIYRDLSKPVGALNPERLKYFIQKYKDTTEDDSVPPYHYATHYMSAGIALHYLVRNEPFTTLAINLQGGRFDIPDRLFHSLQNAWELSYTNLHDVKEVVPEMYYFPEMFRNINLLKLGTKQNGEVVNDVGLPMWADTPEEFVRILREALESDYVSRNLHHWIDLIFGYKQRGQPAVDAYNVFNYLTYAGAVDFDAIVDPELRTATEHQIYHFGQTPDQLFDIPHVERLPKEECNIMELLIPFKLPTDYKPIEMKVFAMVEQLTTLTLVRNGQCLKCFDMLERLLSFELPNVSNIDLNAAPSATATKTLNLRTLSIVVSSNGLYGITAGYMDHSIKVHFLKTGEILECVTGLENGHNDIITCLSLAASQDMLVSGARDGSIVLWTVNWFVAFIFYTK</sequence>
<dbReference type="GO" id="GO:0008104">
    <property type="term" value="P:intracellular protein localization"/>
    <property type="evidence" value="ECO:0007669"/>
    <property type="project" value="TreeGrafter"/>
</dbReference>
<evidence type="ECO:0000256" key="2">
    <source>
        <dbReference type="ARBA" id="ARBA00022737"/>
    </source>
</evidence>
<evidence type="ECO:0000256" key="1">
    <source>
        <dbReference type="ARBA" id="ARBA00022574"/>
    </source>
</evidence>
<dbReference type="InterPro" id="IPR036372">
    <property type="entry name" value="BEACH_dom_sf"/>
</dbReference>
<dbReference type="OMA" id="DANDRTC"/>
<dbReference type="Gene3D" id="2.130.10.10">
    <property type="entry name" value="YVTN repeat-like/Quinoprotein amine dehydrogenase"/>
    <property type="match status" value="1"/>
</dbReference>
<dbReference type="PROSITE" id="PS50294">
    <property type="entry name" value="WD_REPEATS_REGION"/>
    <property type="match status" value="1"/>
</dbReference>
<dbReference type="PROSITE" id="PS51783">
    <property type="entry name" value="PH_BEACH"/>
    <property type="match status" value="1"/>
</dbReference>
<dbReference type="SUPFAM" id="SSF81837">
    <property type="entry name" value="BEACH domain"/>
    <property type="match status" value="1"/>
</dbReference>
<feature type="non-terminal residue" evidence="6">
    <location>
        <position position="1"/>
    </location>
</feature>
<dbReference type="OrthoDB" id="26681at2759"/>
<evidence type="ECO:0000313" key="7">
    <source>
        <dbReference type="Proteomes" id="UP000023152"/>
    </source>
</evidence>
<dbReference type="SMART" id="SM00320">
    <property type="entry name" value="WD40"/>
    <property type="match status" value="1"/>
</dbReference>
<dbReference type="GO" id="GO:0019901">
    <property type="term" value="F:protein kinase binding"/>
    <property type="evidence" value="ECO:0007669"/>
    <property type="project" value="TreeGrafter"/>
</dbReference>
<dbReference type="Pfam" id="PF14844">
    <property type="entry name" value="PH_BEACH"/>
    <property type="match status" value="1"/>
</dbReference>
<dbReference type="Pfam" id="PF00400">
    <property type="entry name" value="WD40"/>
    <property type="match status" value="1"/>
</dbReference>
<feature type="domain" description="BEACH" evidence="4">
    <location>
        <begin position="105"/>
        <end position="395"/>
    </location>
</feature>
<protein>
    <submittedName>
        <fullName evidence="6">BEACH domain-containing protein</fullName>
    </submittedName>
</protein>
<dbReference type="InterPro" id="IPR000409">
    <property type="entry name" value="BEACH_dom"/>
</dbReference>
<accession>X6NT59</accession>
<evidence type="ECO:0000313" key="6">
    <source>
        <dbReference type="EMBL" id="ETO29143.1"/>
    </source>
</evidence>
<dbReference type="Pfam" id="PF02138">
    <property type="entry name" value="Beach"/>
    <property type="match status" value="1"/>
</dbReference>
<dbReference type="InterPro" id="IPR015943">
    <property type="entry name" value="WD40/YVTN_repeat-like_dom_sf"/>
</dbReference>
<keyword evidence="7" id="KW-1185">Reference proteome</keyword>
<keyword evidence="1 3" id="KW-0853">WD repeat</keyword>
<dbReference type="InterPro" id="IPR036322">
    <property type="entry name" value="WD40_repeat_dom_sf"/>
</dbReference>
<dbReference type="Proteomes" id="UP000023152">
    <property type="component" value="Unassembled WGS sequence"/>
</dbReference>
<dbReference type="SMART" id="SM01026">
    <property type="entry name" value="Beach"/>
    <property type="match status" value="1"/>
</dbReference>
<dbReference type="InterPro" id="IPR050865">
    <property type="entry name" value="BEACH_Domain"/>
</dbReference>
<dbReference type="InterPro" id="IPR001680">
    <property type="entry name" value="WD40_rpt"/>
</dbReference>
<evidence type="ECO:0000259" key="5">
    <source>
        <dbReference type="PROSITE" id="PS51783"/>
    </source>
</evidence>
<evidence type="ECO:0000259" key="4">
    <source>
        <dbReference type="PROSITE" id="PS50197"/>
    </source>
</evidence>
<dbReference type="FunFam" id="1.10.1540.10:FF:000001">
    <property type="entry name" value="neurobeachin isoform X1"/>
    <property type="match status" value="1"/>
</dbReference>
<dbReference type="PANTHER" id="PTHR13743:SF112">
    <property type="entry name" value="BEACH DOMAIN-CONTAINING PROTEIN"/>
    <property type="match status" value="1"/>
</dbReference>
<proteinExistence type="predicted"/>
<dbReference type="SUPFAM" id="SSF50729">
    <property type="entry name" value="PH domain-like"/>
    <property type="match status" value="1"/>
</dbReference>
<feature type="repeat" description="WD" evidence="3">
    <location>
        <begin position="520"/>
        <end position="554"/>
    </location>
</feature>
<evidence type="ECO:0000256" key="3">
    <source>
        <dbReference type="PROSITE-ProRule" id="PRU00221"/>
    </source>
</evidence>
<dbReference type="Gene3D" id="1.10.1540.10">
    <property type="entry name" value="BEACH domain"/>
    <property type="match status" value="1"/>
</dbReference>
<dbReference type="GO" id="GO:0005829">
    <property type="term" value="C:cytosol"/>
    <property type="evidence" value="ECO:0007669"/>
    <property type="project" value="TreeGrafter"/>
</dbReference>
<dbReference type="PANTHER" id="PTHR13743">
    <property type="entry name" value="BEIGE/BEACH-RELATED"/>
    <property type="match status" value="1"/>
</dbReference>
<name>X6NT59_RETFI</name>
<reference evidence="6 7" key="1">
    <citation type="journal article" date="2013" name="Curr. Biol.">
        <title>The Genome of the Foraminiferan Reticulomyxa filosa.</title>
        <authorList>
            <person name="Glockner G."/>
            <person name="Hulsmann N."/>
            <person name="Schleicher M."/>
            <person name="Noegel A.A."/>
            <person name="Eichinger L."/>
            <person name="Gallinger C."/>
            <person name="Pawlowski J."/>
            <person name="Sierra R."/>
            <person name="Euteneuer U."/>
            <person name="Pillet L."/>
            <person name="Moustafa A."/>
            <person name="Platzer M."/>
            <person name="Groth M."/>
            <person name="Szafranski K."/>
            <person name="Schliwa M."/>
        </authorList>
    </citation>
    <scope>NUCLEOTIDE SEQUENCE [LARGE SCALE GENOMIC DNA]</scope>
</reference>
<dbReference type="Gene3D" id="2.30.29.30">
    <property type="entry name" value="Pleckstrin-homology domain (PH domain)/Phosphotyrosine-binding domain (PTB)"/>
    <property type="match status" value="1"/>
</dbReference>
<keyword evidence="2" id="KW-0677">Repeat</keyword>
<feature type="domain" description="BEACH-type PH" evidence="5">
    <location>
        <begin position="1"/>
        <end position="89"/>
    </location>
</feature>
<dbReference type="InterPro" id="IPR011993">
    <property type="entry name" value="PH-like_dom_sf"/>
</dbReference>
<dbReference type="PROSITE" id="PS50082">
    <property type="entry name" value="WD_REPEATS_2"/>
    <property type="match status" value="1"/>
</dbReference>
<organism evidence="6 7">
    <name type="scientific">Reticulomyxa filosa</name>
    <dbReference type="NCBI Taxonomy" id="46433"/>
    <lineage>
        <taxon>Eukaryota</taxon>
        <taxon>Sar</taxon>
        <taxon>Rhizaria</taxon>
        <taxon>Retaria</taxon>
        <taxon>Foraminifera</taxon>
        <taxon>Monothalamids</taxon>
        <taxon>Reticulomyxidae</taxon>
        <taxon>Reticulomyxa</taxon>
    </lineage>
</organism>
<dbReference type="CDD" id="cd06071">
    <property type="entry name" value="Beach"/>
    <property type="match status" value="1"/>
</dbReference>
<dbReference type="EMBL" id="ASPP01006228">
    <property type="protein sequence ID" value="ETO29143.1"/>
    <property type="molecule type" value="Genomic_DNA"/>
</dbReference>
<dbReference type="PROSITE" id="PS50197">
    <property type="entry name" value="BEACH"/>
    <property type="match status" value="1"/>
</dbReference>